<feature type="domain" description="Phosphoribosyltransferase" evidence="2">
    <location>
        <begin position="214"/>
        <end position="272"/>
    </location>
</feature>
<dbReference type="CDD" id="cd06223">
    <property type="entry name" value="PRTases_typeI"/>
    <property type="match status" value="1"/>
</dbReference>
<dbReference type="Pfam" id="PF00156">
    <property type="entry name" value="Pribosyltran"/>
    <property type="match status" value="1"/>
</dbReference>
<proteinExistence type="inferred from homology"/>
<dbReference type="SUPFAM" id="SSF53271">
    <property type="entry name" value="PRTase-like"/>
    <property type="match status" value="1"/>
</dbReference>
<name>A0A494Y9J7_9BURK</name>
<dbReference type="PANTHER" id="PTHR47505">
    <property type="entry name" value="DNA UTILIZATION PROTEIN YHGH"/>
    <property type="match status" value="1"/>
</dbReference>
<evidence type="ECO:0000256" key="1">
    <source>
        <dbReference type="ARBA" id="ARBA00008007"/>
    </source>
</evidence>
<comment type="similarity">
    <text evidence="1">Belongs to the ComF/GntX family.</text>
</comment>
<evidence type="ECO:0000313" key="4">
    <source>
        <dbReference type="Proteomes" id="UP000270342"/>
    </source>
</evidence>
<dbReference type="RefSeq" id="WP_121082947.1">
    <property type="nucleotide sequence ID" value="NZ_RBZU01000001.1"/>
</dbReference>
<dbReference type="InterPro" id="IPR051910">
    <property type="entry name" value="ComF/GntX_DNA_util-trans"/>
</dbReference>
<sequence length="279" mass="29171">MKRALHAARRAGSSFLGAACASTLHTLLPSACALCGATSRALLCAGCAACLADTQTRCTRCALPIARRADAPCASLAAEPNVSVASVESVERYATTLCGHCIARLPAFDATVCVADYAEPADTLAIGLKFRAQLSLAGCFASCLAARIRSACAAPPDLIVAVPLSDARLAARGYNQAWEIARRLARAIDRPAIARGLARTRDTPAQSGLRGVDRWRNMRRAFVAHRPERMRGAHIGLVDDVMTSGATLDAAARALKRAGAARVTALVVLRTPTPDSDGP</sequence>
<reference evidence="3 4" key="1">
    <citation type="submission" date="2018-10" db="EMBL/GenBank/DDBJ databases">
        <title>Robbsia sp. DHC34, isolated from soil.</title>
        <authorList>
            <person name="Gao Z.-H."/>
            <person name="Qiu L.-H."/>
        </authorList>
    </citation>
    <scope>NUCLEOTIDE SEQUENCE [LARGE SCALE GENOMIC DNA]</scope>
    <source>
        <strain evidence="3 4">DHC34</strain>
    </source>
</reference>
<evidence type="ECO:0000259" key="2">
    <source>
        <dbReference type="Pfam" id="PF00156"/>
    </source>
</evidence>
<accession>A0A494Y9J7</accession>
<dbReference type="Proteomes" id="UP000270342">
    <property type="component" value="Unassembled WGS sequence"/>
</dbReference>
<dbReference type="EMBL" id="RBZU01000001">
    <property type="protein sequence ID" value="RKP58795.1"/>
    <property type="molecule type" value="Genomic_DNA"/>
</dbReference>
<dbReference type="Gene3D" id="3.40.50.2020">
    <property type="match status" value="1"/>
</dbReference>
<protein>
    <submittedName>
        <fullName evidence="3">ComF family protein</fullName>
    </submittedName>
</protein>
<dbReference type="OrthoDB" id="9793412at2"/>
<keyword evidence="4" id="KW-1185">Reference proteome</keyword>
<dbReference type="InterPro" id="IPR029057">
    <property type="entry name" value="PRTase-like"/>
</dbReference>
<comment type="caution">
    <text evidence="3">The sequence shown here is derived from an EMBL/GenBank/DDBJ whole genome shotgun (WGS) entry which is preliminary data.</text>
</comment>
<gene>
    <name evidence="3" type="ORF">D7S86_02360</name>
</gene>
<organism evidence="3 4">
    <name type="scientific">Pararobbsia silviterrae</name>
    <dbReference type="NCBI Taxonomy" id="1792498"/>
    <lineage>
        <taxon>Bacteria</taxon>
        <taxon>Pseudomonadati</taxon>
        <taxon>Pseudomonadota</taxon>
        <taxon>Betaproteobacteria</taxon>
        <taxon>Burkholderiales</taxon>
        <taxon>Burkholderiaceae</taxon>
        <taxon>Pararobbsia</taxon>
    </lineage>
</organism>
<dbReference type="InterPro" id="IPR000836">
    <property type="entry name" value="PRTase_dom"/>
</dbReference>
<dbReference type="PANTHER" id="PTHR47505:SF1">
    <property type="entry name" value="DNA UTILIZATION PROTEIN YHGH"/>
    <property type="match status" value="1"/>
</dbReference>
<dbReference type="AlphaFoldDB" id="A0A494Y9J7"/>
<evidence type="ECO:0000313" key="3">
    <source>
        <dbReference type="EMBL" id="RKP58795.1"/>
    </source>
</evidence>